<comment type="caution">
    <text evidence="1">The sequence shown here is derived from an EMBL/GenBank/DDBJ whole genome shotgun (WGS) entry which is preliminary data.</text>
</comment>
<dbReference type="STRING" id="74557.A0A1V9YYS3"/>
<reference evidence="1 2" key="1">
    <citation type="journal article" date="2014" name="Genome Biol. Evol.">
        <title>The secreted proteins of Achlya hypogyna and Thraustotheca clavata identify the ancestral oomycete secretome and reveal gene acquisitions by horizontal gene transfer.</title>
        <authorList>
            <person name="Misner I."/>
            <person name="Blouin N."/>
            <person name="Leonard G."/>
            <person name="Richards T.A."/>
            <person name="Lane C.E."/>
        </authorList>
    </citation>
    <scope>NUCLEOTIDE SEQUENCE [LARGE SCALE GENOMIC DNA]</scope>
    <source>
        <strain evidence="1 2">ATCC 34112</strain>
    </source>
</reference>
<dbReference type="AlphaFoldDB" id="A0A1V9YYS3"/>
<name>A0A1V9YYS3_9STRA</name>
<proteinExistence type="predicted"/>
<dbReference type="Proteomes" id="UP000243217">
    <property type="component" value="Unassembled WGS sequence"/>
</dbReference>
<organism evidence="1 2">
    <name type="scientific">Thraustotheca clavata</name>
    <dbReference type="NCBI Taxonomy" id="74557"/>
    <lineage>
        <taxon>Eukaryota</taxon>
        <taxon>Sar</taxon>
        <taxon>Stramenopiles</taxon>
        <taxon>Oomycota</taxon>
        <taxon>Saprolegniomycetes</taxon>
        <taxon>Saprolegniales</taxon>
        <taxon>Achlyaceae</taxon>
        <taxon>Thraustotheca</taxon>
    </lineage>
</organism>
<evidence type="ECO:0000313" key="1">
    <source>
        <dbReference type="EMBL" id="OQR90896.1"/>
    </source>
</evidence>
<evidence type="ECO:0000313" key="2">
    <source>
        <dbReference type="Proteomes" id="UP000243217"/>
    </source>
</evidence>
<accession>A0A1V9YYS3</accession>
<protein>
    <submittedName>
        <fullName evidence="1">Uncharacterized protein</fullName>
    </submittedName>
</protein>
<gene>
    <name evidence="1" type="ORF">THRCLA_09160</name>
</gene>
<keyword evidence="2" id="KW-1185">Reference proteome</keyword>
<sequence length="183" mass="19697">MGKQRISTTHADLSYLSSKLLKPVEANDEFNDTTFAKLDNFDTDRVCAGSSLPKLELTDTIDFEAGVVRDGEAPDYSSPQILALLFQYVVNEHGGINGLKYPVLTGYFNLQSNDINSATALLSLGLSLKVFFGVLSDLWLTTAILLVILALKPAGAPALDPAASSNEAQDALMVAYAQQEPIE</sequence>
<dbReference type="EMBL" id="JNBS01002478">
    <property type="protein sequence ID" value="OQR90896.1"/>
    <property type="molecule type" value="Genomic_DNA"/>
</dbReference>